<gene>
    <name evidence="6" type="ORF">CAL23_10015</name>
</gene>
<accession>A0ABX4FIJ7</accession>
<dbReference type="Gene3D" id="3.90.550.10">
    <property type="entry name" value="Spore Coat Polysaccharide Biosynthesis Protein SpsA, Chain A"/>
    <property type="match status" value="1"/>
</dbReference>
<comment type="similarity">
    <text evidence="1">Belongs to the glycosyltransferase 2 family.</text>
</comment>
<feature type="transmembrane region" description="Helical" evidence="4">
    <location>
        <begin position="293"/>
        <end position="314"/>
    </location>
</feature>
<dbReference type="InterPro" id="IPR029044">
    <property type="entry name" value="Nucleotide-diphossugar_trans"/>
</dbReference>
<dbReference type="RefSeq" id="WP_094829643.1">
    <property type="nucleotide sequence ID" value="NZ_NEVV01000001.1"/>
</dbReference>
<dbReference type="Proteomes" id="UP000216524">
    <property type="component" value="Unassembled WGS sequence"/>
</dbReference>
<sequence length="324" mass="35667">MNLRASVVIPTFRRAALLQRCLLAVLRQRLPPSAYEIIVCDDAASEATRRQVEALADRHPGGPALRYVAVRGTRGPAGARNAGWQSARAPVIAFTDDDTIADPDWLAEGLAALDPGTDAVAGTIDVPLGPRPTDYERDQAGLARAEFATANCFVRRDALQRTGGFDPRYRMAWREDSDLHFALLEAGCVVRRAPRARVLHPVRPTPFAAGLRMQKKIVFDTLLYGKYPRLYRERVRRGPPWFYLAVTLALAAAAGLALVGLWRPAGAAVLAWLALTLWFFGRRLRAVSRAPAHVAELLLTSCLIPPLSIAWRLVGAWRFGPRLP</sequence>
<organism evidence="6 7">
    <name type="scientific">Bordetella genomosp. 6</name>
    <dbReference type="NCBI Taxonomy" id="463024"/>
    <lineage>
        <taxon>Bacteria</taxon>
        <taxon>Pseudomonadati</taxon>
        <taxon>Pseudomonadota</taxon>
        <taxon>Betaproteobacteria</taxon>
        <taxon>Burkholderiales</taxon>
        <taxon>Alcaligenaceae</taxon>
        <taxon>Bordetella</taxon>
    </lineage>
</organism>
<keyword evidence="4" id="KW-1133">Transmembrane helix</keyword>
<protein>
    <submittedName>
        <fullName evidence="6">Glycosyl transferase family 2</fullName>
    </submittedName>
</protein>
<dbReference type="EMBL" id="NEVV01000001">
    <property type="protein sequence ID" value="OZI82009.1"/>
    <property type="molecule type" value="Genomic_DNA"/>
</dbReference>
<dbReference type="SUPFAM" id="SSF53448">
    <property type="entry name" value="Nucleotide-diphospho-sugar transferases"/>
    <property type="match status" value="1"/>
</dbReference>
<dbReference type="PANTHER" id="PTHR43179">
    <property type="entry name" value="RHAMNOSYLTRANSFERASE WBBL"/>
    <property type="match status" value="1"/>
</dbReference>
<keyword evidence="4" id="KW-0472">Membrane</keyword>
<keyword evidence="7" id="KW-1185">Reference proteome</keyword>
<evidence type="ECO:0000256" key="2">
    <source>
        <dbReference type="ARBA" id="ARBA00022676"/>
    </source>
</evidence>
<dbReference type="PANTHER" id="PTHR43179:SF12">
    <property type="entry name" value="GALACTOFURANOSYLTRANSFERASE GLFT2"/>
    <property type="match status" value="1"/>
</dbReference>
<keyword evidence="4" id="KW-0812">Transmembrane</keyword>
<name>A0ABX4FIJ7_9BORD</name>
<comment type="caution">
    <text evidence="6">The sequence shown here is derived from an EMBL/GenBank/DDBJ whole genome shotgun (WGS) entry which is preliminary data.</text>
</comment>
<evidence type="ECO:0000259" key="5">
    <source>
        <dbReference type="Pfam" id="PF00535"/>
    </source>
</evidence>
<dbReference type="GO" id="GO:0016740">
    <property type="term" value="F:transferase activity"/>
    <property type="evidence" value="ECO:0007669"/>
    <property type="project" value="UniProtKB-KW"/>
</dbReference>
<evidence type="ECO:0000256" key="4">
    <source>
        <dbReference type="SAM" id="Phobius"/>
    </source>
</evidence>
<evidence type="ECO:0000256" key="3">
    <source>
        <dbReference type="ARBA" id="ARBA00022679"/>
    </source>
</evidence>
<proteinExistence type="inferred from homology"/>
<evidence type="ECO:0000313" key="7">
    <source>
        <dbReference type="Proteomes" id="UP000216524"/>
    </source>
</evidence>
<keyword evidence="3 6" id="KW-0808">Transferase</keyword>
<evidence type="ECO:0000256" key="1">
    <source>
        <dbReference type="ARBA" id="ARBA00006739"/>
    </source>
</evidence>
<keyword evidence="2" id="KW-0328">Glycosyltransferase</keyword>
<evidence type="ECO:0000313" key="6">
    <source>
        <dbReference type="EMBL" id="OZI82009.1"/>
    </source>
</evidence>
<dbReference type="CDD" id="cd00761">
    <property type="entry name" value="Glyco_tranf_GTA_type"/>
    <property type="match status" value="1"/>
</dbReference>
<reference evidence="6 7" key="1">
    <citation type="submission" date="2017-05" db="EMBL/GenBank/DDBJ databases">
        <title>Complete and WGS of Bordetella genogroups.</title>
        <authorList>
            <person name="Spilker T."/>
            <person name="Lipuma J."/>
        </authorList>
    </citation>
    <scope>NUCLEOTIDE SEQUENCE [LARGE SCALE GENOMIC DNA]</scope>
    <source>
        <strain evidence="6 7">AU3139</strain>
    </source>
</reference>
<feature type="domain" description="Glycosyltransferase 2-like" evidence="5">
    <location>
        <begin position="6"/>
        <end position="146"/>
    </location>
</feature>
<feature type="transmembrane region" description="Helical" evidence="4">
    <location>
        <begin position="265"/>
        <end position="281"/>
    </location>
</feature>
<dbReference type="InterPro" id="IPR001173">
    <property type="entry name" value="Glyco_trans_2-like"/>
</dbReference>
<dbReference type="Pfam" id="PF00535">
    <property type="entry name" value="Glycos_transf_2"/>
    <property type="match status" value="1"/>
</dbReference>
<feature type="transmembrane region" description="Helical" evidence="4">
    <location>
        <begin position="241"/>
        <end position="259"/>
    </location>
</feature>